<keyword evidence="6" id="KW-1133">Transmembrane helix</keyword>
<keyword evidence="4" id="KW-0813">Transport</keyword>
<dbReference type="OrthoDB" id="10257567at2759"/>
<dbReference type="InParanoid" id="W4K696"/>
<dbReference type="Pfam" id="PF25398">
    <property type="entry name" value="CUX1_N"/>
    <property type="match status" value="1"/>
</dbReference>
<gene>
    <name evidence="14" type="ORF">HETIRDRAFT_476279</name>
</gene>
<evidence type="ECO:0000259" key="12">
    <source>
        <dbReference type="Pfam" id="PF08172"/>
    </source>
</evidence>
<evidence type="ECO:0000256" key="10">
    <source>
        <dbReference type="SAM" id="Coils"/>
    </source>
</evidence>
<feature type="coiled-coil region" evidence="10">
    <location>
        <begin position="64"/>
        <end position="91"/>
    </location>
</feature>
<feature type="coiled-coil region" evidence="10">
    <location>
        <begin position="122"/>
        <end position="210"/>
    </location>
</feature>
<comment type="subcellular location">
    <subcellularLocation>
        <location evidence="1">Golgi apparatus membrane</location>
        <topology evidence="1">Single-pass type IV membrane protein</topology>
    </subcellularLocation>
</comment>
<comment type="similarity">
    <text evidence="2">Belongs to the CASP family.</text>
</comment>
<proteinExistence type="inferred from homology"/>
<feature type="domain" description="Cux N-terminal" evidence="13">
    <location>
        <begin position="5"/>
        <end position="116"/>
    </location>
</feature>
<evidence type="ECO:0000256" key="8">
    <source>
        <dbReference type="ARBA" id="ARBA00023054"/>
    </source>
</evidence>
<keyword evidence="7" id="KW-0333">Golgi apparatus</keyword>
<dbReference type="HOGENOM" id="CLU_016758_0_0_1"/>
<evidence type="ECO:0000256" key="6">
    <source>
        <dbReference type="ARBA" id="ARBA00022989"/>
    </source>
</evidence>
<evidence type="ECO:0000256" key="11">
    <source>
        <dbReference type="SAM" id="MobiDB-lite"/>
    </source>
</evidence>
<evidence type="ECO:0000256" key="7">
    <source>
        <dbReference type="ARBA" id="ARBA00023034"/>
    </source>
</evidence>
<dbReference type="GeneID" id="20677670"/>
<evidence type="ECO:0000256" key="5">
    <source>
        <dbReference type="ARBA" id="ARBA00022692"/>
    </source>
</evidence>
<dbReference type="GO" id="GO:0006891">
    <property type="term" value="P:intra-Golgi vesicle-mediated transport"/>
    <property type="evidence" value="ECO:0007669"/>
    <property type="project" value="InterPro"/>
</dbReference>
<feature type="domain" description="CASP C-terminal" evidence="12">
    <location>
        <begin position="435"/>
        <end position="680"/>
    </location>
</feature>
<evidence type="ECO:0000313" key="14">
    <source>
        <dbReference type="EMBL" id="ETW80596.1"/>
    </source>
</evidence>
<dbReference type="STRING" id="747525.W4K696"/>
<dbReference type="FunCoup" id="W4K696">
    <property type="interactions" value="115"/>
</dbReference>
<evidence type="ECO:0000256" key="2">
    <source>
        <dbReference type="ARBA" id="ARBA00006415"/>
    </source>
</evidence>
<protein>
    <recommendedName>
        <fullName evidence="3">Protein CASP</fullName>
    </recommendedName>
</protein>
<dbReference type="PANTHER" id="PTHR14043:SF2">
    <property type="entry name" value="HOMEOBOX PROTEIN CUT"/>
    <property type="match status" value="1"/>
</dbReference>
<evidence type="ECO:0000259" key="13">
    <source>
        <dbReference type="Pfam" id="PF25398"/>
    </source>
</evidence>
<dbReference type="RefSeq" id="XP_009547324.1">
    <property type="nucleotide sequence ID" value="XM_009549029.1"/>
</dbReference>
<accession>W4K696</accession>
<keyword evidence="9" id="KW-0472">Membrane</keyword>
<evidence type="ECO:0000256" key="4">
    <source>
        <dbReference type="ARBA" id="ARBA00022448"/>
    </source>
</evidence>
<dbReference type="PANTHER" id="PTHR14043">
    <property type="entry name" value="CCAAT DISPLACEMENT PROTEIN-RELATED"/>
    <property type="match status" value="1"/>
</dbReference>
<feature type="region of interest" description="Disordered" evidence="11">
    <location>
        <begin position="468"/>
        <end position="491"/>
    </location>
</feature>
<dbReference type="Proteomes" id="UP000030671">
    <property type="component" value="Unassembled WGS sequence"/>
</dbReference>
<evidence type="ECO:0000313" key="15">
    <source>
        <dbReference type="Proteomes" id="UP000030671"/>
    </source>
</evidence>
<sequence length="696" mass="79079">MAFQETNFSGALATWKGIGLSELQKTLDAQGIELVENQKESVVGRKALADKTKEFKKISDEEKLNAFKGLLKAYQTEIDSLTKRSKSAENAFLNVYKVLAEAPDPYPLLEAAVDQTVKIAETRDLEDEVQRIRSENAELKKRIAEFASIETAKRRAETKLGQLEEKMEVAIQEKVVQKESELNAAYDEKIRNYQEREQDLQRQVSLVRDQLRDLRTSNESNQAKLFDQSQRQDQEVFTNLAEIDMVVADLERANTRVATVERRNELLRAEIESLRTGDQTSDGFQALKAQVVSLEAETERLSHLLSTQKTLAAEVEAAARKSLDEKSKDIQGKVVEIEQLRQVLKGYSDYDEIKRELEIMKYVEFAGLDGDFDEDEGPFSDNQLGLQLPNPNATKANAHQTGSLEVLLATKNKRILEELTKFRILHGELETSLQQAREELASATSELEKQRTLNERLEDDLLQLNEHKPSHKQNGKAKANGTHTPLEDADSDEDFLATLDLRRKNKQGTDDGLVRTTPIPFTSAADTSILPIVTSQRDRFRQRNAELEEELRRQFQIISELRTEIRSLQADNLKLYEKVRYMQSYRENTTNSTLDPLPAGPSSSAAEMTKYRTRYEESMNPFEAFRGREAARAYSNLNPLERGVLVLTRSILGNRRARNAFIFYAVALHALVMFTTYECTISSGQQLQRQPGPYGS</sequence>
<dbReference type="AlphaFoldDB" id="W4K696"/>
<keyword evidence="5" id="KW-0812">Transmembrane</keyword>
<evidence type="ECO:0000256" key="3">
    <source>
        <dbReference type="ARBA" id="ARBA00018691"/>
    </source>
</evidence>
<feature type="coiled-coil region" evidence="10">
    <location>
        <begin position="250"/>
        <end position="277"/>
    </location>
</feature>
<keyword evidence="8 10" id="KW-0175">Coiled coil</keyword>
<dbReference type="KEGG" id="hir:HETIRDRAFT_476279"/>
<dbReference type="eggNOG" id="KOG0963">
    <property type="taxonomic scope" value="Eukaryota"/>
</dbReference>
<dbReference type="GO" id="GO:0000139">
    <property type="term" value="C:Golgi membrane"/>
    <property type="evidence" value="ECO:0007669"/>
    <property type="project" value="UniProtKB-SubCell"/>
</dbReference>
<name>W4K696_HETIT</name>
<dbReference type="InterPro" id="IPR012955">
    <property type="entry name" value="CASP_C"/>
</dbReference>
<evidence type="ECO:0000256" key="9">
    <source>
        <dbReference type="ARBA" id="ARBA00023136"/>
    </source>
</evidence>
<dbReference type="EMBL" id="KI925459">
    <property type="protein sequence ID" value="ETW80596.1"/>
    <property type="molecule type" value="Genomic_DNA"/>
</dbReference>
<dbReference type="Pfam" id="PF08172">
    <property type="entry name" value="CASP_C"/>
    <property type="match status" value="1"/>
</dbReference>
<evidence type="ECO:0000256" key="1">
    <source>
        <dbReference type="ARBA" id="ARBA00004409"/>
    </source>
</evidence>
<feature type="coiled-coil region" evidence="10">
    <location>
        <begin position="530"/>
        <end position="578"/>
    </location>
</feature>
<keyword evidence="15" id="KW-1185">Reference proteome</keyword>
<dbReference type="InterPro" id="IPR057476">
    <property type="entry name" value="Cux_N"/>
</dbReference>
<organism evidence="14 15">
    <name type="scientific">Heterobasidion irregulare (strain TC 32-1)</name>
    <dbReference type="NCBI Taxonomy" id="747525"/>
    <lineage>
        <taxon>Eukaryota</taxon>
        <taxon>Fungi</taxon>
        <taxon>Dikarya</taxon>
        <taxon>Basidiomycota</taxon>
        <taxon>Agaricomycotina</taxon>
        <taxon>Agaricomycetes</taxon>
        <taxon>Russulales</taxon>
        <taxon>Bondarzewiaceae</taxon>
        <taxon>Heterobasidion</taxon>
        <taxon>Heterobasidion annosum species complex</taxon>
    </lineage>
</organism>
<reference evidence="14 15" key="1">
    <citation type="journal article" date="2012" name="New Phytol.">
        <title>Insight into trade-off between wood decay and parasitism from the genome of a fungal forest pathogen.</title>
        <authorList>
            <person name="Olson A."/>
            <person name="Aerts A."/>
            <person name="Asiegbu F."/>
            <person name="Belbahri L."/>
            <person name="Bouzid O."/>
            <person name="Broberg A."/>
            <person name="Canback B."/>
            <person name="Coutinho P.M."/>
            <person name="Cullen D."/>
            <person name="Dalman K."/>
            <person name="Deflorio G."/>
            <person name="van Diepen L.T."/>
            <person name="Dunand C."/>
            <person name="Duplessis S."/>
            <person name="Durling M."/>
            <person name="Gonthier P."/>
            <person name="Grimwood J."/>
            <person name="Fossdal C.G."/>
            <person name="Hansson D."/>
            <person name="Henrissat B."/>
            <person name="Hietala A."/>
            <person name="Himmelstrand K."/>
            <person name="Hoffmeister D."/>
            <person name="Hogberg N."/>
            <person name="James T.Y."/>
            <person name="Karlsson M."/>
            <person name="Kohler A."/>
            <person name="Kues U."/>
            <person name="Lee Y.H."/>
            <person name="Lin Y.C."/>
            <person name="Lind M."/>
            <person name="Lindquist E."/>
            <person name="Lombard V."/>
            <person name="Lucas S."/>
            <person name="Lunden K."/>
            <person name="Morin E."/>
            <person name="Murat C."/>
            <person name="Park J."/>
            <person name="Raffaello T."/>
            <person name="Rouze P."/>
            <person name="Salamov A."/>
            <person name="Schmutz J."/>
            <person name="Solheim H."/>
            <person name="Stahlberg J."/>
            <person name="Velez H."/>
            <person name="de Vries R.P."/>
            <person name="Wiebenga A."/>
            <person name="Woodward S."/>
            <person name="Yakovlev I."/>
            <person name="Garbelotto M."/>
            <person name="Martin F."/>
            <person name="Grigoriev I.V."/>
            <person name="Stenlid J."/>
        </authorList>
    </citation>
    <scope>NUCLEOTIDE SEQUENCE [LARGE SCALE GENOMIC DNA]</scope>
    <source>
        <strain evidence="14 15">TC 32-1</strain>
    </source>
</reference>